<gene>
    <name evidence="1" type="ORF">L6452_26254</name>
</gene>
<organism evidence="1 2">
    <name type="scientific">Arctium lappa</name>
    <name type="common">Greater burdock</name>
    <name type="synonym">Lappa major</name>
    <dbReference type="NCBI Taxonomy" id="4217"/>
    <lineage>
        <taxon>Eukaryota</taxon>
        <taxon>Viridiplantae</taxon>
        <taxon>Streptophyta</taxon>
        <taxon>Embryophyta</taxon>
        <taxon>Tracheophyta</taxon>
        <taxon>Spermatophyta</taxon>
        <taxon>Magnoliopsida</taxon>
        <taxon>eudicotyledons</taxon>
        <taxon>Gunneridae</taxon>
        <taxon>Pentapetalae</taxon>
        <taxon>asterids</taxon>
        <taxon>campanulids</taxon>
        <taxon>Asterales</taxon>
        <taxon>Asteraceae</taxon>
        <taxon>Carduoideae</taxon>
        <taxon>Cardueae</taxon>
        <taxon>Arctiinae</taxon>
        <taxon>Arctium</taxon>
    </lineage>
</organism>
<dbReference type="EMBL" id="CM042054">
    <property type="protein sequence ID" value="KAI3707627.1"/>
    <property type="molecule type" value="Genomic_DNA"/>
</dbReference>
<accession>A0ACB9ABX2</accession>
<sequence length="129" mass="14448">MAYPPRMTTRRYKAFNKSLEKSNLMSLPIPFAYKVEKQEALAKKNLTSKTSKKARKVVTTSIAETPTSPDYDKTGEKTKDMASAEGKQKLINSSTTDEKDDEDIFVQRTTIPSIPSIKPAQTTNIETND</sequence>
<evidence type="ECO:0000313" key="1">
    <source>
        <dbReference type="EMBL" id="KAI3707627.1"/>
    </source>
</evidence>
<reference evidence="1 2" key="2">
    <citation type="journal article" date="2022" name="Mol. Ecol. Resour.">
        <title>The genomes of chicory, endive, great burdock and yacon provide insights into Asteraceae paleo-polyploidization history and plant inulin production.</title>
        <authorList>
            <person name="Fan W."/>
            <person name="Wang S."/>
            <person name="Wang H."/>
            <person name="Wang A."/>
            <person name="Jiang F."/>
            <person name="Liu H."/>
            <person name="Zhao H."/>
            <person name="Xu D."/>
            <person name="Zhang Y."/>
        </authorList>
    </citation>
    <scope>NUCLEOTIDE SEQUENCE [LARGE SCALE GENOMIC DNA]</scope>
    <source>
        <strain evidence="2">cv. Niubang</strain>
    </source>
</reference>
<proteinExistence type="predicted"/>
<protein>
    <submittedName>
        <fullName evidence="1">Uncharacterized protein</fullName>
    </submittedName>
</protein>
<dbReference type="Proteomes" id="UP001055879">
    <property type="component" value="Linkage Group LG08"/>
</dbReference>
<comment type="caution">
    <text evidence="1">The sequence shown here is derived from an EMBL/GenBank/DDBJ whole genome shotgun (WGS) entry which is preliminary data.</text>
</comment>
<name>A0ACB9ABX2_ARCLA</name>
<keyword evidence="2" id="KW-1185">Reference proteome</keyword>
<reference evidence="2" key="1">
    <citation type="journal article" date="2022" name="Mol. Ecol. Resour.">
        <title>The genomes of chicory, endive, great burdock and yacon provide insights into Asteraceae palaeo-polyploidization history and plant inulin production.</title>
        <authorList>
            <person name="Fan W."/>
            <person name="Wang S."/>
            <person name="Wang H."/>
            <person name="Wang A."/>
            <person name="Jiang F."/>
            <person name="Liu H."/>
            <person name="Zhao H."/>
            <person name="Xu D."/>
            <person name="Zhang Y."/>
        </authorList>
    </citation>
    <scope>NUCLEOTIDE SEQUENCE [LARGE SCALE GENOMIC DNA]</scope>
    <source>
        <strain evidence="2">cv. Niubang</strain>
    </source>
</reference>
<evidence type="ECO:0000313" key="2">
    <source>
        <dbReference type="Proteomes" id="UP001055879"/>
    </source>
</evidence>